<dbReference type="HOGENOM" id="CLU_128253_1_0_6"/>
<accession>A0A0E2Z441</accession>
<keyword evidence="5 6" id="KW-0408">Iron</keyword>
<keyword evidence="1" id="KW-0813">Transport</keyword>
<gene>
    <name evidence="9" type="ORF">IB75_03780</name>
</gene>
<keyword evidence="2 6" id="KW-0349">Heme</keyword>
<organism evidence="9 10">
    <name type="scientific">Nitrosococcus oceani C-27</name>
    <dbReference type="NCBI Taxonomy" id="314279"/>
    <lineage>
        <taxon>Bacteria</taxon>
        <taxon>Pseudomonadati</taxon>
        <taxon>Pseudomonadota</taxon>
        <taxon>Gammaproteobacteria</taxon>
        <taxon>Chromatiales</taxon>
        <taxon>Chromatiaceae</taxon>
        <taxon>Nitrosococcus</taxon>
    </lineage>
</organism>
<reference evidence="9 10" key="1">
    <citation type="submission" date="2014-07" db="EMBL/GenBank/DDBJ databases">
        <title>Comparative analysis of Nitrosococcus oceani genome inventories of strains from Pacific and Atlantic gyres.</title>
        <authorList>
            <person name="Lim C.K."/>
            <person name="Wang L."/>
            <person name="Sayavedra-Soto L.A."/>
            <person name="Klotz M.G."/>
        </authorList>
    </citation>
    <scope>NUCLEOTIDE SEQUENCE [LARGE SCALE GENOMIC DNA]</scope>
    <source>
        <strain evidence="9 10">C-27</strain>
    </source>
</reference>
<dbReference type="AlphaFoldDB" id="A0A0E2Z441"/>
<feature type="chain" id="PRO_5002408122" evidence="7">
    <location>
        <begin position="24"/>
        <end position="112"/>
    </location>
</feature>
<evidence type="ECO:0000256" key="6">
    <source>
        <dbReference type="PROSITE-ProRule" id="PRU00433"/>
    </source>
</evidence>
<feature type="signal peptide" evidence="7">
    <location>
        <begin position="1"/>
        <end position="23"/>
    </location>
</feature>
<dbReference type="Proteomes" id="UP000028839">
    <property type="component" value="Unassembled WGS sequence"/>
</dbReference>
<protein>
    <submittedName>
        <fullName evidence="9">Cytochrome C</fullName>
    </submittedName>
</protein>
<keyword evidence="7" id="KW-0732">Signal</keyword>
<dbReference type="InterPro" id="IPR050597">
    <property type="entry name" value="Cytochrome_c_Oxidase_Subunit"/>
</dbReference>
<dbReference type="SUPFAM" id="SSF46626">
    <property type="entry name" value="Cytochrome c"/>
    <property type="match status" value="1"/>
</dbReference>
<dbReference type="InterPro" id="IPR009056">
    <property type="entry name" value="Cyt_c-like_dom"/>
</dbReference>
<dbReference type="GO" id="GO:0009055">
    <property type="term" value="F:electron transfer activity"/>
    <property type="evidence" value="ECO:0007669"/>
    <property type="project" value="InterPro"/>
</dbReference>
<evidence type="ECO:0000313" key="10">
    <source>
        <dbReference type="Proteomes" id="UP000028839"/>
    </source>
</evidence>
<feature type="domain" description="Cytochrome c" evidence="8">
    <location>
        <begin position="27"/>
        <end position="112"/>
    </location>
</feature>
<evidence type="ECO:0000256" key="5">
    <source>
        <dbReference type="ARBA" id="ARBA00023004"/>
    </source>
</evidence>
<dbReference type="InterPro" id="IPR036909">
    <property type="entry name" value="Cyt_c-like_dom_sf"/>
</dbReference>
<dbReference type="PROSITE" id="PS51007">
    <property type="entry name" value="CYTC"/>
    <property type="match status" value="1"/>
</dbReference>
<comment type="caution">
    <text evidence="9">The sequence shown here is derived from an EMBL/GenBank/DDBJ whole genome shotgun (WGS) entry which is preliminary data.</text>
</comment>
<name>A0A0E2Z441_9GAMM</name>
<sequence>MLKKALLTVASAALICSSGLLMAESHGDVEAGKAYYAQHGCAACHGPKGESVNPAMFPKLAGDEAAFVSEQLHAFKSGERKGEGPGAIMNANAASMSDEDIANVAAFIGSLK</sequence>
<dbReference type="EMBL" id="JPGN01000023">
    <property type="protein sequence ID" value="KFI20239.1"/>
    <property type="molecule type" value="Genomic_DNA"/>
</dbReference>
<proteinExistence type="predicted"/>
<evidence type="ECO:0000256" key="1">
    <source>
        <dbReference type="ARBA" id="ARBA00022448"/>
    </source>
</evidence>
<dbReference type="OrthoDB" id="9773456at2"/>
<evidence type="ECO:0000256" key="2">
    <source>
        <dbReference type="ARBA" id="ARBA00022617"/>
    </source>
</evidence>
<dbReference type="PANTHER" id="PTHR33751">
    <property type="entry name" value="CBB3-TYPE CYTOCHROME C OXIDASE SUBUNIT FIXP"/>
    <property type="match status" value="1"/>
</dbReference>
<dbReference type="Pfam" id="PF00034">
    <property type="entry name" value="Cytochrom_C"/>
    <property type="match status" value="1"/>
</dbReference>
<evidence type="ECO:0000256" key="3">
    <source>
        <dbReference type="ARBA" id="ARBA00022723"/>
    </source>
</evidence>
<dbReference type="GO" id="GO:0046872">
    <property type="term" value="F:metal ion binding"/>
    <property type="evidence" value="ECO:0007669"/>
    <property type="project" value="UniProtKB-KW"/>
</dbReference>
<keyword evidence="3 6" id="KW-0479">Metal-binding</keyword>
<evidence type="ECO:0000256" key="7">
    <source>
        <dbReference type="SAM" id="SignalP"/>
    </source>
</evidence>
<evidence type="ECO:0000313" key="9">
    <source>
        <dbReference type="EMBL" id="KFI20239.1"/>
    </source>
</evidence>
<dbReference type="GO" id="GO:0020037">
    <property type="term" value="F:heme binding"/>
    <property type="evidence" value="ECO:0007669"/>
    <property type="project" value="InterPro"/>
</dbReference>
<dbReference type="Gene3D" id="1.10.760.10">
    <property type="entry name" value="Cytochrome c-like domain"/>
    <property type="match status" value="1"/>
</dbReference>
<evidence type="ECO:0000256" key="4">
    <source>
        <dbReference type="ARBA" id="ARBA00022982"/>
    </source>
</evidence>
<keyword evidence="4" id="KW-0249">Electron transport</keyword>
<evidence type="ECO:0000259" key="8">
    <source>
        <dbReference type="PROSITE" id="PS51007"/>
    </source>
</evidence>
<dbReference type="PANTHER" id="PTHR33751:SF9">
    <property type="entry name" value="CYTOCHROME C4"/>
    <property type="match status" value="1"/>
</dbReference>